<dbReference type="PANTHER" id="PTHR30489">
    <property type="entry name" value="LIPOPROTEIN-RELEASING SYSTEM TRANSMEMBRANE PROTEIN LOLE"/>
    <property type="match status" value="1"/>
</dbReference>
<comment type="subcellular location">
    <subcellularLocation>
        <location evidence="1">Cell membrane</location>
        <topology evidence="1">Multi-pass membrane protein</topology>
    </subcellularLocation>
</comment>
<dbReference type="RefSeq" id="WP_270454732.1">
    <property type="nucleotide sequence ID" value="NZ_JADPIE010000007.1"/>
</dbReference>
<dbReference type="Pfam" id="PF12704">
    <property type="entry name" value="MacB_PCD"/>
    <property type="match status" value="1"/>
</dbReference>
<dbReference type="Pfam" id="PF02687">
    <property type="entry name" value="FtsX"/>
    <property type="match status" value="1"/>
</dbReference>
<evidence type="ECO:0000256" key="3">
    <source>
        <dbReference type="ARBA" id="ARBA00022475"/>
    </source>
</evidence>
<keyword evidence="5 7" id="KW-1133">Transmembrane helix</keyword>
<evidence type="ECO:0000313" key="11">
    <source>
        <dbReference type="Proteomes" id="UP000621436"/>
    </source>
</evidence>
<reference evidence="10" key="1">
    <citation type="submission" date="2020-11" db="EMBL/GenBank/DDBJ databases">
        <title>Halonatronomonas betainensis gen. nov., sp. nov. a novel haloalkaliphilic representative of the family Halanaerobiacae capable of betaine degradation.</title>
        <authorList>
            <person name="Boltyanskaya Y."/>
            <person name="Kevbrin V."/>
            <person name="Detkova E."/>
            <person name="Grouzdev D.S."/>
            <person name="Koziaeva V."/>
            <person name="Zhilina T."/>
        </authorList>
    </citation>
    <scope>NUCLEOTIDE SEQUENCE</scope>
    <source>
        <strain evidence="10">Z-7014</strain>
    </source>
</reference>
<evidence type="ECO:0000313" key="10">
    <source>
        <dbReference type="EMBL" id="MBF8437726.1"/>
    </source>
</evidence>
<keyword evidence="4 7" id="KW-0812">Transmembrane</keyword>
<evidence type="ECO:0000256" key="5">
    <source>
        <dbReference type="ARBA" id="ARBA00022989"/>
    </source>
</evidence>
<feature type="domain" description="ABC3 transporter permease C-terminal" evidence="8">
    <location>
        <begin position="273"/>
        <end position="405"/>
    </location>
</feature>
<organism evidence="10 11">
    <name type="scientific">Halonatronomonas betaini</name>
    <dbReference type="NCBI Taxonomy" id="2778430"/>
    <lineage>
        <taxon>Bacteria</taxon>
        <taxon>Bacillati</taxon>
        <taxon>Bacillota</taxon>
        <taxon>Clostridia</taxon>
        <taxon>Halanaerobiales</taxon>
        <taxon>Halarsenatibacteraceae</taxon>
        <taxon>Halonatronomonas</taxon>
    </lineage>
</organism>
<feature type="transmembrane region" description="Helical" evidence="7">
    <location>
        <begin position="317"/>
        <end position="344"/>
    </location>
</feature>
<protein>
    <submittedName>
        <fullName evidence="10">ABC transporter permease</fullName>
    </submittedName>
</protein>
<evidence type="ECO:0000256" key="7">
    <source>
        <dbReference type="SAM" id="Phobius"/>
    </source>
</evidence>
<evidence type="ECO:0000256" key="4">
    <source>
        <dbReference type="ARBA" id="ARBA00022692"/>
    </source>
</evidence>
<evidence type="ECO:0000259" key="8">
    <source>
        <dbReference type="Pfam" id="PF02687"/>
    </source>
</evidence>
<dbReference type="InterPro" id="IPR051447">
    <property type="entry name" value="Lipoprotein-release_system"/>
</dbReference>
<dbReference type="Proteomes" id="UP000621436">
    <property type="component" value="Unassembled WGS sequence"/>
</dbReference>
<dbReference type="EMBL" id="JADPIE010000007">
    <property type="protein sequence ID" value="MBF8437726.1"/>
    <property type="molecule type" value="Genomic_DNA"/>
</dbReference>
<dbReference type="AlphaFoldDB" id="A0A931F8H2"/>
<comment type="caution">
    <text evidence="10">The sequence shown here is derived from an EMBL/GenBank/DDBJ whole genome shotgun (WGS) entry which is preliminary data.</text>
</comment>
<keyword evidence="11" id="KW-1185">Reference proteome</keyword>
<dbReference type="InterPro" id="IPR003838">
    <property type="entry name" value="ABC3_permease_C"/>
</dbReference>
<gene>
    <name evidence="10" type="ORF">I0Q91_11580</name>
</gene>
<feature type="transmembrane region" description="Helical" evidence="7">
    <location>
        <begin position="377"/>
        <end position="401"/>
    </location>
</feature>
<evidence type="ECO:0000259" key="9">
    <source>
        <dbReference type="Pfam" id="PF12704"/>
    </source>
</evidence>
<evidence type="ECO:0000256" key="2">
    <source>
        <dbReference type="ARBA" id="ARBA00005236"/>
    </source>
</evidence>
<evidence type="ECO:0000256" key="6">
    <source>
        <dbReference type="ARBA" id="ARBA00023136"/>
    </source>
</evidence>
<sequence>MYLIKIAWRNLWRRKRRTFVTAGVLALAVFIFLLMDSLMGGMGDISYNNIIDFESAHLEIGLEEYFEAEEDTNRLRQAFPVEDSLINNIEGIDGYQSHVQALDFQANISSGRDEFPLRVRAVEPDRYSQVFNTEEYITDGQFINPGDEGLVIGDRLSRLLEIGVGDYFTLLFRDTTGSFNTIDGEIQGIVSTPHPDMNLGVVLYDINQARQWTGVEENASTRIFVRLDDRERATGIFSDLTNRLQGGLTARSWEDSAEMMLAMEAVGQIENYVILGLILLIGAVGIVNVIILSALERVEEIGMMKAMGLKEKEIVKIFSYEATGIGLIGSSLGCLIAGIVNYFFTSYGVAMDAIITEDTTYGIPILGRLYGSWNPNAFLFIFIFGIIVAMIASIPPAYWAARKDPIKAIYHR</sequence>
<feature type="transmembrane region" description="Helical" evidence="7">
    <location>
        <begin position="272"/>
        <end position="296"/>
    </location>
</feature>
<dbReference type="GO" id="GO:0098797">
    <property type="term" value="C:plasma membrane protein complex"/>
    <property type="evidence" value="ECO:0007669"/>
    <property type="project" value="TreeGrafter"/>
</dbReference>
<comment type="similarity">
    <text evidence="2">Belongs to the ABC-4 integral membrane protein family. LolC/E subfamily.</text>
</comment>
<keyword evidence="6 7" id="KW-0472">Membrane</keyword>
<dbReference type="InterPro" id="IPR025857">
    <property type="entry name" value="MacB_PCD"/>
</dbReference>
<feature type="domain" description="MacB-like periplasmic core" evidence="9">
    <location>
        <begin position="18"/>
        <end position="234"/>
    </location>
</feature>
<accession>A0A931F8H2</accession>
<name>A0A931F8H2_9FIRM</name>
<proteinExistence type="inferred from homology"/>
<keyword evidence="3" id="KW-1003">Cell membrane</keyword>
<dbReference type="PANTHER" id="PTHR30489:SF0">
    <property type="entry name" value="LIPOPROTEIN-RELEASING SYSTEM TRANSMEMBRANE PROTEIN LOLE"/>
    <property type="match status" value="1"/>
</dbReference>
<dbReference type="GO" id="GO:0044874">
    <property type="term" value="P:lipoprotein localization to outer membrane"/>
    <property type="evidence" value="ECO:0007669"/>
    <property type="project" value="TreeGrafter"/>
</dbReference>
<evidence type="ECO:0000256" key="1">
    <source>
        <dbReference type="ARBA" id="ARBA00004651"/>
    </source>
</evidence>